<feature type="domain" description="Beta-hexosaminidase eukaryotic type N-terminal" evidence="11">
    <location>
        <begin position="21"/>
        <end position="154"/>
    </location>
</feature>
<reference evidence="12 13" key="1">
    <citation type="journal article" date="2019" name="Nat. Ecol. Evol.">
        <title>Megaphylogeny resolves global patterns of mushroom evolution.</title>
        <authorList>
            <person name="Varga T."/>
            <person name="Krizsan K."/>
            <person name="Foldi C."/>
            <person name="Dima B."/>
            <person name="Sanchez-Garcia M."/>
            <person name="Sanchez-Ramirez S."/>
            <person name="Szollosi G.J."/>
            <person name="Szarkandi J.G."/>
            <person name="Papp V."/>
            <person name="Albert L."/>
            <person name="Andreopoulos W."/>
            <person name="Angelini C."/>
            <person name="Antonin V."/>
            <person name="Barry K.W."/>
            <person name="Bougher N.L."/>
            <person name="Buchanan P."/>
            <person name="Buyck B."/>
            <person name="Bense V."/>
            <person name="Catcheside P."/>
            <person name="Chovatia M."/>
            <person name="Cooper J."/>
            <person name="Damon W."/>
            <person name="Desjardin D."/>
            <person name="Finy P."/>
            <person name="Geml J."/>
            <person name="Haridas S."/>
            <person name="Hughes K."/>
            <person name="Justo A."/>
            <person name="Karasinski D."/>
            <person name="Kautmanova I."/>
            <person name="Kiss B."/>
            <person name="Kocsube S."/>
            <person name="Kotiranta H."/>
            <person name="LaButti K.M."/>
            <person name="Lechner B.E."/>
            <person name="Liimatainen K."/>
            <person name="Lipzen A."/>
            <person name="Lukacs Z."/>
            <person name="Mihaltcheva S."/>
            <person name="Morgado L.N."/>
            <person name="Niskanen T."/>
            <person name="Noordeloos M.E."/>
            <person name="Ohm R.A."/>
            <person name="Ortiz-Santana B."/>
            <person name="Ovrebo C."/>
            <person name="Racz N."/>
            <person name="Riley R."/>
            <person name="Savchenko A."/>
            <person name="Shiryaev A."/>
            <person name="Soop K."/>
            <person name="Spirin V."/>
            <person name="Szebenyi C."/>
            <person name="Tomsovsky M."/>
            <person name="Tulloss R.E."/>
            <person name="Uehling J."/>
            <person name="Grigoriev I.V."/>
            <person name="Vagvolgyi C."/>
            <person name="Papp T."/>
            <person name="Martin F.M."/>
            <person name="Miettinen O."/>
            <person name="Hibbett D.S."/>
            <person name="Nagy L.G."/>
        </authorList>
    </citation>
    <scope>NUCLEOTIDE SEQUENCE [LARGE SCALE GENOMIC DNA]</scope>
    <source>
        <strain evidence="12 13">CBS 121175</strain>
    </source>
</reference>
<evidence type="ECO:0000256" key="6">
    <source>
        <dbReference type="ARBA" id="ARBA00023295"/>
    </source>
</evidence>
<evidence type="ECO:0000256" key="4">
    <source>
        <dbReference type="ARBA" id="ARBA00022801"/>
    </source>
</evidence>
<evidence type="ECO:0000259" key="11">
    <source>
        <dbReference type="Pfam" id="PF14845"/>
    </source>
</evidence>
<keyword evidence="13" id="KW-1185">Reference proteome</keyword>
<dbReference type="PANTHER" id="PTHR22600">
    <property type="entry name" value="BETA-HEXOSAMINIDASE"/>
    <property type="match status" value="1"/>
</dbReference>
<comment type="similarity">
    <text evidence="2 7">Belongs to the glycosyl hydrolase 20 family.</text>
</comment>
<evidence type="ECO:0000259" key="10">
    <source>
        <dbReference type="Pfam" id="PF00728"/>
    </source>
</evidence>
<protein>
    <recommendedName>
        <fullName evidence="7">Beta-hexosaminidase</fullName>
        <ecNumber evidence="7">3.2.1.52</ecNumber>
    </recommendedName>
</protein>
<dbReference type="InterPro" id="IPR029019">
    <property type="entry name" value="HEX_eukaryotic_N"/>
</dbReference>
<dbReference type="GO" id="GO:0004563">
    <property type="term" value="F:beta-N-acetylhexosaminidase activity"/>
    <property type="evidence" value="ECO:0007669"/>
    <property type="project" value="UniProtKB-EC"/>
</dbReference>
<dbReference type="Gene3D" id="3.30.379.10">
    <property type="entry name" value="Chitobiase/beta-hexosaminidase domain 2-like"/>
    <property type="match status" value="1"/>
</dbReference>
<dbReference type="Pfam" id="PF00728">
    <property type="entry name" value="Glyco_hydro_20"/>
    <property type="match status" value="1"/>
</dbReference>
<evidence type="ECO:0000256" key="5">
    <source>
        <dbReference type="ARBA" id="ARBA00023180"/>
    </source>
</evidence>
<keyword evidence="5" id="KW-0325">Glycoprotein</keyword>
<name>A0A5C3L4E7_COPMA</name>
<dbReference type="EMBL" id="ML210162">
    <property type="protein sequence ID" value="TFK27667.1"/>
    <property type="molecule type" value="Genomic_DNA"/>
</dbReference>
<dbReference type="SUPFAM" id="SSF51445">
    <property type="entry name" value="(Trans)glycosidases"/>
    <property type="match status" value="1"/>
</dbReference>
<evidence type="ECO:0000313" key="12">
    <source>
        <dbReference type="EMBL" id="TFK27667.1"/>
    </source>
</evidence>
<evidence type="ECO:0000256" key="9">
    <source>
        <dbReference type="SAM" id="SignalP"/>
    </source>
</evidence>
<feature type="domain" description="Glycoside hydrolase family 20 catalytic" evidence="10">
    <location>
        <begin position="177"/>
        <end position="509"/>
    </location>
</feature>
<evidence type="ECO:0000313" key="13">
    <source>
        <dbReference type="Proteomes" id="UP000307440"/>
    </source>
</evidence>
<sequence length="554" mass="60591">MRSFSVFPAFLLFLGPCVVALWPLPTQISTGTTALRLSADLQISLDGVRNAPADLRDAVARTRDFLRRDKLQLLVPDRGASLKSRITSAPLLRSLRVTLTGTEPTRPIAEEAIAAIETRQEGYTLNVPADGSAATLTATSTLGLFRGLTTFSQLWYDLDGDTYTVQAPFAITDAPKYVYRGFMLDTSRNYFPVADLKRTLDAMSWVKINTLHWHIVDSHSFPLVVPGFEHLSRLGAYNAASVYTVADVRELVQYAAVRGIDILVEVDTPGHTSVLHKAHPEHIACFEASPWTRYANEPPAGQLRLAAPATINFTASLLTSVAGLFPSKFFSTGGDEINVNCYQDDPATQAELQKQGKNLEQALDTFTQVTHKALQDIGKTTVVWEEMVLNHPVTLSNNTVAMVWISSANAQAVARRGHRLIHAASDFFYLDCGGGGWVGNHVTGNSWCDPFKTWQKAYSFNPTANLSPTEARLVLGGQQLLWAEQSGPSNLDNIVWPRAAASAEVFWSGPGGDGQAALSRLHDLAYRFVKRGVRAIPLQPEWCALRPGACDLNA</sequence>
<proteinExistence type="inferred from homology"/>
<dbReference type="EC" id="3.2.1.52" evidence="7"/>
<dbReference type="GO" id="GO:0005975">
    <property type="term" value="P:carbohydrate metabolic process"/>
    <property type="evidence" value="ECO:0007669"/>
    <property type="project" value="InterPro"/>
</dbReference>
<dbReference type="SUPFAM" id="SSF55545">
    <property type="entry name" value="beta-N-acetylhexosaminidase-like domain"/>
    <property type="match status" value="1"/>
</dbReference>
<gene>
    <name evidence="12" type="ORF">FA15DRAFT_585934</name>
</gene>
<dbReference type="PIRSF" id="PIRSF001093">
    <property type="entry name" value="B-hxosamndse_ab_euk"/>
    <property type="match status" value="1"/>
</dbReference>
<dbReference type="AlphaFoldDB" id="A0A5C3L4E7"/>
<feature type="chain" id="PRO_5022848416" description="Beta-hexosaminidase" evidence="9">
    <location>
        <begin position="21"/>
        <end position="554"/>
    </location>
</feature>
<comment type="catalytic activity">
    <reaction evidence="1 7">
        <text>Hydrolysis of terminal non-reducing N-acetyl-D-hexosamine residues in N-acetyl-beta-D-hexosaminides.</text>
        <dbReference type="EC" id="3.2.1.52"/>
    </reaction>
</comment>
<keyword evidence="6 7" id="KW-0326">Glycosidase</keyword>
<dbReference type="InterPro" id="IPR015883">
    <property type="entry name" value="Glyco_hydro_20_cat"/>
</dbReference>
<dbReference type="Proteomes" id="UP000307440">
    <property type="component" value="Unassembled WGS sequence"/>
</dbReference>
<dbReference type="InterPro" id="IPR025705">
    <property type="entry name" value="Beta_hexosaminidase_sua/sub"/>
</dbReference>
<keyword evidence="4 7" id="KW-0378">Hydrolase</keyword>
<accession>A0A5C3L4E7</accession>
<evidence type="ECO:0000256" key="3">
    <source>
        <dbReference type="ARBA" id="ARBA00022729"/>
    </source>
</evidence>
<dbReference type="FunFam" id="3.20.20.80:FF:000063">
    <property type="entry name" value="Beta-hexosaminidase"/>
    <property type="match status" value="1"/>
</dbReference>
<dbReference type="OrthoDB" id="428480at2759"/>
<organism evidence="12 13">
    <name type="scientific">Coprinopsis marcescibilis</name>
    <name type="common">Agaric fungus</name>
    <name type="synonym">Psathyrella marcescibilis</name>
    <dbReference type="NCBI Taxonomy" id="230819"/>
    <lineage>
        <taxon>Eukaryota</taxon>
        <taxon>Fungi</taxon>
        <taxon>Dikarya</taxon>
        <taxon>Basidiomycota</taxon>
        <taxon>Agaricomycotina</taxon>
        <taxon>Agaricomycetes</taxon>
        <taxon>Agaricomycetidae</taxon>
        <taxon>Agaricales</taxon>
        <taxon>Agaricineae</taxon>
        <taxon>Psathyrellaceae</taxon>
        <taxon>Coprinopsis</taxon>
    </lineage>
</organism>
<dbReference type="InterPro" id="IPR017853">
    <property type="entry name" value="GH"/>
</dbReference>
<dbReference type="Gene3D" id="3.20.20.80">
    <property type="entry name" value="Glycosidases"/>
    <property type="match status" value="1"/>
</dbReference>
<dbReference type="GO" id="GO:0030203">
    <property type="term" value="P:glycosaminoglycan metabolic process"/>
    <property type="evidence" value="ECO:0007669"/>
    <property type="project" value="TreeGrafter"/>
</dbReference>
<feature type="active site" description="Proton donor" evidence="8">
    <location>
        <position position="336"/>
    </location>
</feature>
<dbReference type="PANTHER" id="PTHR22600:SF26">
    <property type="entry name" value="BETA-N-ACETYLHEXOSAMINIDASE"/>
    <property type="match status" value="1"/>
</dbReference>
<dbReference type="Pfam" id="PF14845">
    <property type="entry name" value="Glycohydro_20b2"/>
    <property type="match status" value="1"/>
</dbReference>
<dbReference type="PRINTS" id="PR00738">
    <property type="entry name" value="GLHYDRLASE20"/>
</dbReference>
<evidence type="ECO:0000256" key="1">
    <source>
        <dbReference type="ARBA" id="ARBA00001231"/>
    </source>
</evidence>
<evidence type="ECO:0000256" key="7">
    <source>
        <dbReference type="PIRNR" id="PIRNR001093"/>
    </source>
</evidence>
<dbReference type="InterPro" id="IPR029018">
    <property type="entry name" value="Hex-like_dom2"/>
</dbReference>
<dbReference type="CDD" id="cd06562">
    <property type="entry name" value="GH20_HexA_HexB-like"/>
    <property type="match status" value="1"/>
</dbReference>
<evidence type="ECO:0000256" key="2">
    <source>
        <dbReference type="ARBA" id="ARBA00006285"/>
    </source>
</evidence>
<dbReference type="GO" id="GO:0016020">
    <property type="term" value="C:membrane"/>
    <property type="evidence" value="ECO:0007669"/>
    <property type="project" value="TreeGrafter"/>
</dbReference>
<evidence type="ECO:0000256" key="8">
    <source>
        <dbReference type="PIRSR" id="PIRSR001093-1"/>
    </source>
</evidence>
<dbReference type="STRING" id="230819.A0A5C3L4E7"/>
<feature type="signal peptide" evidence="9">
    <location>
        <begin position="1"/>
        <end position="20"/>
    </location>
</feature>
<keyword evidence="3 9" id="KW-0732">Signal</keyword>